<dbReference type="Gene3D" id="1.20.1270.60">
    <property type="entry name" value="Arfaptin homology (AH) domain/BAR domain"/>
    <property type="match status" value="1"/>
</dbReference>
<dbReference type="PROSITE" id="PS50002">
    <property type="entry name" value="SH3"/>
    <property type="match status" value="1"/>
</dbReference>
<proteinExistence type="inferred from homology"/>
<keyword evidence="4" id="KW-0175">Coiled coil</keyword>
<dbReference type="PANTHER" id="PTHR14167">
    <property type="entry name" value="SH3 DOMAIN-CONTAINING"/>
    <property type="match status" value="1"/>
</dbReference>
<feature type="domain" description="SH3" evidence="8">
    <location>
        <begin position="337"/>
        <end position="394"/>
    </location>
</feature>
<protein>
    <recommendedName>
        <fullName evidence="12">Endophilin-A</fullName>
    </recommendedName>
</protein>
<evidence type="ECO:0000256" key="5">
    <source>
        <dbReference type="ARBA" id="ARBA00023136"/>
    </source>
</evidence>
<evidence type="ECO:0000256" key="3">
    <source>
        <dbReference type="ARBA" id="ARBA00022443"/>
    </source>
</evidence>
<gene>
    <name evidence="10" type="ORF">PEVE_00038142</name>
</gene>
<evidence type="ECO:0000313" key="11">
    <source>
        <dbReference type="Proteomes" id="UP001159427"/>
    </source>
</evidence>
<dbReference type="SMART" id="SM00721">
    <property type="entry name" value="BAR"/>
    <property type="match status" value="1"/>
</dbReference>
<feature type="compositionally biased region" description="Basic and acidic residues" evidence="7">
    <location>
        <begin position="290"/>
        <end position="305"/>
    </location>
</feature>
<feature type="region of interest" description="Disordered" evidence="7">
    <location>
        <begin position="285"/>
        <end position="336"/>
    </location>
</feature>
<dbReference type="Pfam" id="PF03114">
    <property type="entry name" value="BAR"/>
    <property type="match status" value="1"/>
</dbReference>
<evidence type="ECO:0000256" key="4">
    <source>
        <dbReference type="ARBA" id="ARBA00023054"/>
    </source>
</evidence>
<evidence type="ECO:0000256" key="2">
    <source>
        <dbReference type="ARBA" id="ARBA00006697"/>
    </source>
</evidence>
<organism evidence="10 11">
    <name type="scientific">Porites evermanni</name>
    <dbReference type="NCBI Taxonomy" id="104178"/>
    <lineage>
        <taxon>Eukaryota</taxon>
        <taxon>Metazoa</taxon>
        <taxon>Cnidaria</taxon>
        <taxon>Anthozoa</taxon>
        <taxon>Hexacorallia</taxon>
        <taxon>Scleractinia</taxon>
        <taxon>Fungiina</taxon>
        <taxon>Poritidae</taxon>
        <taxon>Porites</taxon>
    </lineage>
</organism>
<feature type="domain" description="BAR" evidence="9">
    <location>
        <begin position="58"/>
        <end position="290"/>
    </location>
</feature>
<dbReference type="Gene3D" id="2.30.30.40">
    <property type="entry name" value="SH3 Domains"/>
    <property type="match status" value="1"/>
</dbReference>
<evidence type="ECO:0000256" key="7">
    <source>
        <dbReference type="SAM" id="MobiDB-lite"/>
    </source>
</evidence>
<dbReference type="InterPro" id="IPR050384">
    <property type="entry name" value="Endophilin_SH3RF"/>
</dbReference>
<dbReference type="InterPro" id="IPR027267">
    <property type="entry name" value="AH/BAR_dom_sf"/>
</dbReference>
<feature type="compositionally biased region" description="Pro residues" evidence="7">
    <location>
        <begin position="322"/>
        <end position="332"/>
    </location>
</feature>
<dbReference type="Pfam" id="PF00018">
    <property type="entry name" value="SH3_1"/>
    <property type="match status" value="1"/>
</dbReference>
<dbReference type="EMBL" id="CALNXI010000064">
    <property type="protein sequence ID" value="CAH3017490.1"/>
    <property type="molecule type" value="Genomic_DNA"/>
</dbReference>
<dbReference type="PRINTS" id="PR00499">
    <property type="entry name" value="P67PHOX"/>
</dbReference>
<dbReference type="InterPro" id="IPR036028">
    <property type="entry name" value="SH3-like_dom_sf"/>
</dbReference>
<comment type="subcellular location">
    <subcellularLocation>
        <location evidence="1">Membrane</location>
        <topology evidence="1">Peripheral membrane protein</topology>
    </subcellularLocation>
</comment>
<name>A0ABN8LTH8_9CNID</name>
<comment type="caution">
    <text evidence="10">The sequence shown here is derived from an EMBL/GenBank/DDBJ whole genome shotgun (WGS) entry which is preliminary data.</text>
</comment>
<dbReference type="PROSITE" id="PS51021">
    <property type="entry name" value="BAR"/>
    <property type="match status" value="1"/>
</dbReference>
<dbReference type="SUPFAM" id="SSF103657">
    <property type="entry name" value="BAR/IMD domain-like"/>
    <property type="match status" value="1"/>
</dbReference>
<keyword evidence="5" id="KW-0472">Membrane</keyword>
<evidence type="ECO:0000256" key="6">
    <source>
        <dbReference type="PROSITE-ProRule" id="PRU00192"/>
    </source>
</evidence>
<dbReference type="InterPro" id="IPR001452">
    <property type="entry name" value="SH3_domain"/>
</dbReference>
<dbReference type="PANTHER" id="PTHR14167:SF81">
    <property type="entry name" value="ENDOPHILIN-A"/>
    <property type="match status" value="1"/>
</dbReference>
<evidence type="ECO:0000259" key="8">
    <source>
        <dbReference type="PROSITE" id="PS50002"/>
    </source>
</evidence>
<comment type="similarity">
    <text evidence="2">Belongs to the endophilin family.</text>
</comment>
<dbReference type="SUPFAM" id="SSF50044">
    <property type="entry name" value="SH3-domain"/>
    <property type="match status" value="1"/>
</dbReference>
<keyword evidence="3 6" id="KW-0728">SH3 domain</keyword>
<reference evidence="10 11" key="1">
    <citation type="submission" date="2022-05" db="EMBL/GenBank/DDBJ databases">
        <authorList>
            <consortium name="Genoscope - CEA"/>
            <person name="William W."/>
        </authorList>
    </citation>
    <scope>NUCLEOTIDE SEQUENCE [LARGE SCALE GENOMIC DNA]</scope>
</reference>
<evidence type="ECO:0000313" key="10">
    <source>
        <dbReference type="EMBL" id="CAH3017490.1"/>
    </source>
</evidence>
<sequence>MWQVKSGVKQVLFLSFYVYFAVKKRSPCTIKKPLVQGKVIMSLAGFKKQINKANQFMSEKIGSAKGSRLDEEFVELERKTDVTAGLVEHVSHKTKEYLQPNPAARAKLTMQSTVHKVRGEAKVSRYPQPEGLLGETMMKGGEDLGEESLFGQALKDAGEAFSNLAEIKEALDSSVKQNFLDPLEQLKNRDIKEIMHHRKKLQGRRLDFDCKKRKAHKVPEEEIRAAEEKFEESKEVCYNSMLNLIESSDVEQVSQLAALAEAVFDYHKHCYDVMESLVATLNNKVSEAGSRPRTERRSIRRNHQDDDSDEEPQSSYSLAPTPSAPPSAPPPASNGSYYSGPFKALYDFESENDSELDFNEGDIIQVEEQIDENWLSGSLNGKTGIFPTNYVEKM</sequence>
<keyword evidence="11" id="KW-1185">Reference proteome</keyword>
<dbReference type="Proteomes" id="UP001159427">
    <property type="component" value="Unassembled WGS sequence"/>
</dbReference>
<evidence type="ECO:0008006" key="12">
    <source>
        <dbReference type="Google" id="ProtNLM"/>
    </source>
</evidence>
<dbReference type="CDD" id="cd07592">
    <property type="entry name" value="BAR_Endophilin_A"/>
    <property type="match status" value="1"/>
</dbReference>
<accession>A0ABN8LTH8</accession>
<evidence type="ECO:0000256" key="1">
    <source>
        <dbReference type="ARBA" id="ARBA00004170"/>
    </source>
</evidence>
<dbReference type="SMART" id="SM00326">
    <property type="entry name" value="SH3"/>
    <property type="match status" value="1"/>
</dbReference>
<dbReference type="PRINTS" id="PR00452">
    <property type="entry name" value="SH3DOMAIN"/>
</dbReference>
<dbReference type="InterPro" id="IPR004148">
    <property type="entry name" value="BAR_dom"/>
</dbReference>
<evidence type="ECO:0000259" key="9">
    <source>
        <dbReference type="PROSITE" id="PS51021"/>
    </source>
</evidence>